<evidence type="ECO:0000313" key="5">
    <source>
        <dbReference type="EMBL" id="NYE44070.1"/>
    </source>
</evidence>
<keyword evidence="6" id="KW-1185">Reference proteome</keyword>
<dbReference type="Proteomes" id="UP000498980">
    <property type="component" value="Unassembled WGS sequence"/>
</dbReference>
<evidence type="ECO:0000256" key="2">
    <source>
        <dbReference type="ARBA" id="ARBA00022801"/>
    </source>
</evidence>
<dbReference type="InterPro" id="IPR020476">
    <property type="entry name" value="Nudix_hydrolase"/>
</dbReference>
<dbReference type="EMBL" id="JACCCF010000001">
    <property type="protein sequence ID" value="NYE44070.1"/>
    <property type="molecule type" value="Genomic_DNA"/>
</dbReference>
<dbReference type="PRINTS" id="PR00502">
    <property type="entry name" value="NUDIXFAMILY"/>
</dbReference>
<organism evidence="4 6">
    <name type="scientific">Streptomyces fulvorobeus</name>
    <dbReference type="NCBI Taxonomy" id="284028"/>
    <lineage>
        <taxon>Bacteria</taxon>
        <taxon>Bacillati</taxon>
        <taxon>Actinomycetota</taxon>
        <taxon>Actinomycetes</taxon>
        <taxon>Kitasatosporales</taxon>
        <taxon>Streptomycetaceae</taxon>
        <taxon>Streptomyces</taxon>
    </lineage>
</organism>
<dbReference type="PANTHER" id="PTHR43046:SF14">
    <property type="entry name" value="MUTT_NUDIX FAMILY PROTEIN"/>
    <property type="match status" value="1"/>
</dbReference>
<evidence type="ECO:0000313" key="4">
    <source>
        <dbReference type="EMBL" id="GFN00574.1"/>
    </source>
</evidence>
<name>A0A7J0CF83_9ACTN</name>
<dbReference type="PANTHER" id="PTHR43046">
    <property type="entry name" value="GDP-MANNOSE MANNOSYL HYDROLASE"/>
    <property type="match status" value="1"/>
</dbReference>
<comment type="caution">
    <text evidence="4">The sequence shown here is derived from an EMBL/GenBank/DDBJ whole genome shotgun (WGS) entry which is preliminary data.</text>
</comment>
<dbReference type="Proteomes" id="UP000530403">
    <property type="component" value="Unassembled WGS sequence"/>
</dbReference>
<feature type="domain" description="Nudix hydrolase" evidence="3">
    <location>
        <begin position="19"/>
        <end position="146"/>
    </location>
</feature>
<reference evidence="4 6" key="1">
    <citation type="submission" date="2020-05" db="EMBL/GenBank/DDBJ databases">
        <title>Whole genome shotgun sequence of Streptomyces fulvorobeus NBRC 15897.</title>
        <authorList>
            <person name="Komaki H."/>
            <person name="Tamura T."/>
        </authorList>
    </citation>
    <scope>NUCLEOTIDE SEQUENCE [LARGE SCALE GENOMIC DNA]</scope>
    <source>
        <strain evidence="4 6">NBRC 15897</strain>
    </source>
</reference>
<accession>A0A7J0CF83</accession>
<dbReference type="InterPro" id="IPR015797">
    <property type="entry name" value="NUDIX_hydrolase-like_dom_sf"/>
</dbReference>
<evidence type="ECO:0000259" key="3">
    <source>
        <dbReference type="PROSITE" id="PS51462"/>
    </source>
</evidence>
<evidence type="ECO:0000256" key="1">
    <source>
        <dbReference type="ARBA" id="ARBA00001946"/>
    </source>
</evidence>
<sequence>MTTDSDDRHTRNTRPPVAQAALGVGVIVQDQEGRILLGRHRSGTWELPGGKVDPTNESIAAAAVRELREETGLEVAEHAVTVFAMVHDVVGGINRISMGAQVTVGSEVPEVTEPELISAWRWTGLDEIPEPLFHPSAQVLAAWRPDLAIEHPAAHCLPIGAAPGAGRPGTPVPGTP</sequence>
<dbReference type="EMBL" id="BLWC01000001">
    <property type="protein sequence ID" value="GFN00574.1"/>
    <property type="molecule type" value="Genomic_DNA"/>
</dbReference>
<comment type="cofactor">
    <cofactor evidence="1">
        <name>Mg(2+)</name>
        <dbReference type="ChEBI" id="CHEBI:18420"/>
    </cofactor>
</comment>
<evidence type="ECO:0000313" key="6">
    <source>
        <dbReference type="Proteomes" id="UP000498980"/>
    </source>
</evidence>
<dbReference type="SUPFAM" id="SSF55811">
    <property type="entry name" value="Nudix"/>
    <property type="match status" value="1"/>
</dbReference>
<gene>
    <name evidence="5" type="ORF">HEB29_005081</name>
    <name evidence="4" type="ORF">Sfulv_53840</name>
</gene>
<dbReference type="CDD" id="cd04678">
    <property type="entry name" value="NUDIX_MTH2_Nudt15"/>
    <property type="match status" value="1"/>
</dbReference>
<protein>
    <submittedName>
        <fullName evidence="5">8-oxo-dGTP pyrophosphatase MutT (NUDIX family)</fullName>
    </submittedName>
</protein>
<dbReference type="InterPro" id="IPR000086">
    <property type="entry name" value="NUDIX_hydrolase_dom"/>
</dbReference>
<dbReference type="GO" id="GO:0016787">
    <property type="term" value="F:hydrolase activity"/>
    <property type="evidence" value="ECO:0007669"/>
    <property type="project" value="UniProtKB-KW"/>
</dbReference>
<evidence type="ECO:0000313" key="7">
    <source>
        <dbReference type="Proteomes" id="UP000530403"/>
    </source>
</evidence>
<dbReference type="AlphaFoldDB" id="A0A7J0CF83"/>
<reference evidence="5 7" key="2">
    <citation type="submission" date="2020-07" db="EMBL/GenBank/DDBJ databases">
        <title>Sequencing the genomes of 1000 actinobacteria strains.</title>
        <authorList>
            <person name="Klenk H.-P."/>
        </authorList>
    </citation>
    <scope>NUCLEOTIDE SEQUENCE [LARGE SCALE GENOMIC DNA]</scope>
    <source>
        <strain evidence="5 7">DSM 41455</strain>
    </source>
</reference>
<dbReference type="Gene3D" id="3.90.79.10">
    <property type="entry name" value="Nucleoside Triphosphate Pyrophosphohydrolase"/>
    <property type="match status" value="1"/>
</dbReference>
<dbReference type="PROSITE" id="PS51462">
    <property type="entry name" value="NUDIX"/>
    <property type="match status" value="1"/>
</dbReference>
<proteinExistence type="predicted"/>
<keyword evidence="2" id="KW-0378">Hydrolase</keyword>
<dbReference type="Pfam" id="PF00293">
    <property type="entry name" value="NUDIX"/>
    <property type="match status" value="1"/>
</dbReference>
<dbReference type="RefSeq" id="WP_173316832.1">
    <property type="nucleotide sequence ID" value="NZ_BAAAUE010000013.1"/>
</dbReference>